<keyword evidence="1" id="KW-0255">Endonuclease</keyword>
<dbReference type="EMBL" id="CM043017">
    <property type="protein sequence ID" value="KAI4466138.1"/>
    <property type="molecule type" value="Genomic_DNA"/>
</dbReference>
<keyword evidence="1" id="KW-0540">Nuclease</keyword>
<dbReference type="Proteomes" id="UP001056778">
    <property type="component" value="Chromosome 3"/>
</dbReference>
<gene>
    <name evidence="1" type="ORF">MML48_3g00005952</name>
</gene>
<comment type="caution">
    <text evidence="1">The sequence shown here is derived from an EMBL/GenBank/DDBJ whole genome shotgun (WGS) entry which is preliminary data.</text>
</comment>
<keyword evidence="1" id="KW-0378">Hydrolase</keyword>
<reference evidence="1" key="1">
    <citation type="submission" date="2022-04" db="EMBL/GenBank/DDBJ databases">
        <title>Chromosome-scale genome assembly of Holotrichia oblita Faldermann.</title>
        <authorList>
            <person name="Rongchong L."/>
        </authorList>
    </citation>
    <scope>NUCLEOTIDE SEQUENCE</scope>
    <source>
        <strain evidence="1">81SQS9</strain>
    </source>
</reference>
<protein>
    <submittedName>
        <fullName evidence="1">Dde superfamily endonuclease</fullName>
    </submittedName>
</protein>
<accession>A0ACB9TH51</accession>
<evidence type="ECO:0000313" key="2">
    <source>
        <dbReference type="Proteomes" id="UP001056778"/>
    </source>
</evidence>
<proteinExistence type="predicted"/>
<organism evidence="1 2">
    <name type="scientific">Holotrichia oblita</name>
    <name type="common">Chafer beetle</name>
    <dbReference type="NCBI Taxonomy" id="644536"/>
    <lineage>
        <taxon>Eukaryota</taxon>
        <taxon>Metazoa</taxon>
        <taxon>Ecdysozoa</taxon>
        <taxon>Arthropoda</taxon>
        <taxon>Hexapoda</taxon>
        <taxon>Insecta</taxon>
        <taxon>Pterygota</taxon>
        <taxon>Neoptera</taxon>
        <taxon>Endopterygota</taxon>
        <taxon>Coleoptera</taxon>
        <taxon>Polyphaga</taxon>
        <taxon>Scarabaeiformia</taxon>
        <taxon>Scarabaeidae</taxon>
        <taxon>Melolonthinae</taxon>
        <taxon>Holotrichia</taxon>
    </lineage>
</organism>
<keyword evidence="2" id="KW-1185">Reference proteome</keyword>
<evidence type="ECO:0000313" key="1">
    <source>
        <dbReference type="EMBL" id="KAI4466138.1"/>
    </source>
</evidence>
<sequence>MELNLSSSSSSSDEEHIMELLPNLRNLRPRTDLFNYYNDEEFKARFRLSKGCVVRLLSRFENELLKENMKNHPISPMNQLLCTLRFYATGSFQQVIEAEMRYQNAHIRTRNVIERLNGVWKRRFPALRSGMQLKTENILRIIVATAVLHNIANESRQENEIADDNNVFDFPICEAVQLENNIHA</sequence>
<name>A0ACB9TH51_HOLOL</name>